<comment type="caution">
    <text evidence="1">The sequence shown here is derived from an EMBL/GenBank/DDBJ whole genome shotgun (WGS) entry which is preliminary data.</text>
</comment>
<proteinExistence type="predicted"/>
<dbReference type="STRING" id="765913.ThidrDRAFT_3743"/>
<dbReference type="eggNOG" id="COG0834">
    <property type="taxonomic scope" value="Bacteria"/>
</dbReference>
<protein>
    <submittedName>
        <fullName evidence="1">Uncharacterized protein</fullName>
    </submittedName>
</protein>
<dbReference type="EMBL" id="AFWT01000037">
    <property type="protein sequence ID" value="EGV28447.1"/>
    <property type="molecule type" value="Genomic_DNA"/>
</dbReference>
<name>G2E630_9GAMM</name>
<organism evidence="1 2">
    <name type="scientific">Thiorhodococcus drewsii AZ1</name>
    <dbReference type="NCBI Taxonomy" id="765913"/>
    <lineage>
        <taxon>Bacteria</taxon>
        <taxon>Pseudomonadati</taxon>
        <taxon>Pseudomonadota</taxon>
        <taxon>Gammaproteobacteria</taxon>
        <taxon>Chromatiales</taxon>
        <taxon>Chromatiaceae</taxon>
        <taxon>Thiorhodococcus</taxon>
    </lineage>
</organism>
<sequence length="87" mass="9560">MIGPRVWRRMNSDRGSGIAALARVCRGWWLAVLLLQPLAVQAEGRVLRVIGDENYPPYLFLDADGKEDASWSMSGVSGRGRPGCRSS</sequence>
<reference evidence="1 2" key="1">
    <citation type="submission" date="2011-06" db="EMBL/GenBank/DDBJ databases">
        <title>The draft genome of Thiorhodococcus drewsii AZ1.</title>
        <authorList>
            <consortium name="US DOE Joint Genome Institute (JGI-PGF)"/>
            <person name="Lucas S."/>
            <person name="Han J."/>
            <person name="Lapidus A."/>
            <person name="Cheng J.-F."/>
            <person name="Goodwin L."/>
            <person name="Pitluck S."/>
            <person name="Peters L."/>
            <person name="Land M.L."/>
            <person name="Hauser L."/>
            <person name="Vogl K."/>
            <person name="Liu Z."/>
            <person name="Imhoff J."/>
            <person name="Thiel V."/>
            <person name="Frigaard N.-U."/>
            <person name="Bryant D.A."/>
            <person name="Woyke T.J."/>
        </authorList>
    </citation>
    <scope>NUCLEOTIDE SEQUENCE [LARGE SCALE GENOMIC DNA]</scope>
    <source>
        <strain evidence="1 2">AZ1</strain>
    </source>
</reference>
<accession>G2E630</accession>
<dbReference type="Proteomes" id="UP000004200">
    <property type="component" value="Unassembled WGS sequence"/>
</dbReference>
<keyword evidence="2" id="KW-1185">Reference proteome</keyword>
<gene>
    <name evidence="1" type="ORF">ThidrDRAFT_3743</name>
</gene>
<evidence type="ECO:0000313" key="2">
    <source>
        <dbReference type="Proteomes" id="UP000004200"/>
    </source>
</evidence>
<evidence type="ECO:0000313" key="1">
    <source>
        <dbReference type="EMBL" id="EGV28447.1"/>
    </source>
</evidence>
<dbReference type="RefSeq" id="WP_007042456.1">
    <property type="nucleotide sequence ID" value="NZ_AFWT01000037.1"/>
</dbReference>
<dbReference type="AlphaFoldDB" id="G2E630"/>